<accession>A0ACB1AIG9</accession>
<protein>
    <submittedName>
        <fullName evidence="1">Uncharacterized protein</fullName>
    </submittedName>
</protein>
<reference evidence="1" key="1">
    <citation type="submission" date="2023-11" db="EMBL/GenBank/DDBJ databases">
        <authorList>
            <person name="Poullet M."/>
        </authorList>
    </citation>
    <scope>NUCLEOTIDE SEQUENCE</scope>
    <source>
        <strain evidence="1">E1834</strain>
    </source>
</reference>
<dbReference type="EMBL" id="CAVMJV010000087">
    <property type="protein sequence ID" value="CAK5091230.1"/>
    <property type="molecule type" value="Genomic_DNA"/>
</dbReference>
<keyword evidence="2" id="KW-1185">Reference proteome</keyword>
<comment type="caution">
    <text evidence="1">The sequence shown here is derived from an EMBL/GenBank/DDBJ whole genome shotgun (WGS) entry which is preliminary data.</text>
</comment>
<gene>
    <name evidence="1" type="ORF">MENTE1834_LOCUS39056</name>
</gene>
<proteinExistence type="predicted"/>
<evidence type="ECO:0000313" key="2">
    <source>
        <dbReference type="Proteomes" id="UP001497535"/>
    </source>
</evidence>
<sequence length="83" mass="9858">MPKSVEDEFGRIEDDELRQKQKEYEFMMLTPNLVKQPGIELDISQMETGEETTSREINRFRRIIYDQGELLNSDLTKPPSKFF</sequence>
<dbReference type="Proteomes" id="UP001497535">
    <property type="component" value="Unassembled WGS sequence"/>
</dbReference>
<name>A0ACB1AIG9_MELEN</name>
<evidence type="ECO:0000313" key="1">
    <source>
        <dbReference type="EMBL" id="CAK5091230.1"/>
    </source>
</evidence>
<organism evidence="1 2">
    <name type="scientific">Meloidogyne enterolobii</name>
    <name type="common">Root-knot nematode worm</name>
    <name type="synonym">Meloidogyne mayaguensis</name>
    <dbReference type="NCBI Taxonomy" id="390850"/>
    <lineage>
        <taxon>Eukaryota</taxon>
        <taxon>Metazoa</taxon>
        <taxon>Ecdysozoa</taxon>
        <taxon>Nematoda</taxon>
        <taxon>Chromadorea</taxon>
        <taxon>Rhabditida</taxon>
        <taxon>Tylenchina</taxon>
        <taxon>Tylenchomorpha</taxon>
        <taxon>Tylenchoidea</taxon>
        <taxon>Meloidogynidae</taxon>
        <taxon>Meloidogyninae</taxon>
        <taxon>Meloidogyne</taxon>
    </lineage>
</organism>